<dbReference type="EMBL" id="CAJJDN010000306">
    <property type="protein sequence ID" value="CAD8130602.1"/>
    <property type="molecule type" value="Genomic_DNA"/>
</dbReference>
<keyword evidence="2" id="KW-1185">Reference proteome</keyword>
<organism evidence="1 2">
    <name type="scientific">Paramecium sonneborni</name>
    <dbReference type="NCBI Taxonomy" id="65129"/>
    <lineage>
        <taxon>Eukaryota</taxon>
        <taxon>Sar</taxon>
        <taxon>Alveolata</taxon>
        <taxon>Ciliophora</taxon>
        <taxon>Intramacronucleata</taxon>
        <taxon>Oligohymenophorea</taxon>
        <taxon>Peniculida</taxon>
        <taxon>Parameciidae</taxon>
        <taxon>Paramecium</taxon>
    </lineage>
</organism>
<sequence>MKNSKRLFIYQQFQPETSVKKQKNKISVLKNQRIKVLILSYLCFSIVYEE</sequence>
<comment type="caution">
    <text evidence="1">The sequence shown here is derived from an EMBL/GenBank/DDBJ whole genome shotgun (WGS) entry which is preliminary data.</text>
</comment>
<gene>
    <name evidence="1" type="ORF">PSON_ATCC_30995.1.T3060004</name>
</gene>
<evidence type="ECO:0000313" key="1">
    <source>
        <dbReference type="EMBL" id="CAD8130602.1"/>
    </source>
</evidence>
<evidence type="ECO:0000313" key="2">
    <source>
        <dbReference type="Proteomes" id="UP000692954"/>
    </source>
</evidence>
<accession>A0A8S1RTJ5</accession>
<name>A0A8S1RTJ5_9CILI</name>
<proteinExistence type="predicted"/>
<reference evidence="1" key="1">
    <citation type="submission" date="2021-01" db="EMBL/GenBank/DDBJ databases">
        <authorList>
            <consortium name="Genoscope - CEA"/>
            <person name="William W."/>
        </authorList>
    </citation>
    <scope>NUCLEOTIDE SEQUENCE</scope>
</reference>
<protein>
    <submittedName>
        <fullName evidence="1">Uncharacterized protein</fullName>
    </submittedName>
</protein>
<dbReference type="Proteomes" id="UP000692954">
    <property type="component" value="Unassembled WGS sequence"/>
</dbReference>
<dbReference type="AlphaFoldDB" id="A0A8S1RTJ5"/>